<reference evidence="3 4" key="1">
    <citation type="journal article" date="1992" name="Lakartidningen">
        <title>[Penicillin V and not amoxicillin is the first choice preparation in acute otitis].</title>
        <authorList>
            <person name="Kamme C."/>
            <person name="Lundgren K."/>
            <person name="Prellner K."/>
        </authorList>
    </citation>
    <scope>NUCLEOTIDE SEQUENCE [LARGE SCALE GENOMIC DNA]</scope>
    <source>
        <strain evidence="3 4">PC3053II</strain>
    </source>
</reference>
<feature type="compositionally biased region" description="Polar residues" evidence="2">
    <location>
        <begin position="220"/>
        <end position="231"/>
    </location>
</feature>
<feature type="coiled-coil region" evidence="1">
    <location>
        <begin position="146"/>
        <end position="180"/>
    </location>
</feature>
<evidence type="ECO:0000313" key="4">
    <source>
        <dbReference type="Proteomes" id="UP000322327"/>
    </source>
</evidence>
<sequence>MIFNNDITIYLKDKIDEKAFGNILVGEGLTKISIEIQNSGKSNIYHLFKFGDKVDLTNITYYYNMIGLDIENSCIYITKILEVSKSTLGKPAAALANSYMFNNAITKSNNVIKDILNNVIKDIKDISEEKDFIESAKEILFKEKILDEVYDKSKEYKKNIEKYEANTDDIIEKIEEKEKTEPYNLFIIKHFIKFVIDKYKEENISSEDNSANENSEDNKNITSNPFITNGE</sequence>
<dbReference type="AlphaFoldDB" id="A0A5C8G1D8"/>
<evidence type="ECO:0000256" key="1">
    <source>
        <dbReference type="SAM" id="Coils"/>
    </source>
</evidence>
<protein>
    <submittedName>
        <fullName evidence="3">Uncharacterized protein</fullName>
    </submittedName>
</protein>
<keyword evidence="1" id="KW-0175">Coiled coil</keyword>
<dbReference type="EMBL" id="SAYI01000018">
    <property type="protein sequence ID" value="TXJ55388.1"/>
    <property type="molecule type" value="Genomic_DNA"/>
</dbReference>
<proteinExistence type="predicted"/>
<organism evidence="3 4">
    <name type="scientific">Brachyspira aalborgi</name>
    <dbReference type="NCBI Taxonomy" id="29522"/>
    <lineage>
        <taxon>Bacteria</taxon>
        <taxon>Pseudomonadati</taxon>
        <taxon>Spirochaetota</taxon>
        <taxon>Spirochaetia</taxon>
        <taxon>Brachyspirales</taxon>
        <taxon>Brachyspiraceae</taxon>
        <taxon>Brachyspira</taxon>
    </lineage>
</organism>
<dbReference type="Proteomes" id="UP000322327">
    <property type="component" value="Unassembled WGS sequence"/>
</dbReference>
<evidence type="ECO:0000313" key="3">
    <source>
        <dbReference type="EMBL" id="TXJ55388.1"/>
    </source>
</evidence>
<gene>
    <name evidence="3" type="ORF">EPJ76_07310</name>
</gene>
<accession>A0A5C8G1D8</accession>
<evidence type="ECO:0000256" key="2">
    <source>
        <dbReference type="SAM" id="MobiDB-lite"/>
    </source>
</evidence>
<dbReference type="RefSeq" id="WP_147531143.1">
    <property type="nucleotide sequence ID" value="NZ_SAYI01000018.1"/>
</dbReference>
<name>A0A5C8G1D8_9SPIR</name>
<comment type="caution">
    <text evidence="3">The sequence shown here is derived from an EMBL/GenBank/DDBJ whole genome shotgun (WGS) entry which is preliminary data.</text>
</comment>
<feature type="region of interest" description="Disordered" evidence="2">
    <location>
        <begin position="205"/>
        <end position="231"/>
    </location>
</feature>